<sequence length="114" mass="13684">PKASQFDLMKDHYDYKCSKPLTKAGWARIIQNVFRNFREREPSNARLAWNSLANDNFPKDKKYLGMPDSCGMYAIYKGIFVRYGNFYDKYIPQDQYYGRGRWSIQKKSQLRDRF</sequence>
<gene>
    <name evidence="1" type="ORF">AMORRO_LOCUS17179</name>
</gene>
<dbReference type="Proteomes" id="UP000789342">
    <property type="component" value="Unassembled WGS sequence"/>
</dbReference>
<reference evidence="1" key="1">
    <citation type="submission" date="2021-06" db="EMBL/GenBank/DDBJ databases">
        <authorList>
            <person name="Kallberg Y."/>
            <person name="Tangrot J."/>
            <person name="Rosling A."/>
        </authorList>
    </citation>
    <scope>NUCLEOTIDE SEQUENCE</scope>
    <source>
        <strain evidence="1">CL551</strain>
    </source>
</reference>
<dbReference type="AlphaFoldDB" id="A0A9N9NZX9"/>
<dbReference type="OrthoDB" id="2443106at2759"/>
<name>A0A9N9NZX9_9GLOM</name>
<evidence type="ECO:0000313" key="2">
    <source>
        <dbReference type="Proteomes" id="UP000789342"/>
    </source>
</evidence>
<evidence type="ECO:0000313" key="1">
    <source>
        <dbReference type="EMBL" id="CAG8779200.1"/>
    </source>
</evidence>
<protein>
    <submittedName>
        <fullName evidence="1">17397_t:CDS:1</fullName>
    </submittedName>
</protein>
<feature type="non-terminal residue" evidence="1">
    <location>
        <position position="1"/>
    </location>
</feature>
<comment type="caution">
    <text evidence="1">The sequence shown here is derived from an EMBL/GenBank/DDBJ whole genome shotgun (WGS) entry which is preliminary data.</text>
</comment>
<proteinExistence type="predicted"/>
<feature type="non-terminal residue" evidence="1">
    <location>
        <position position="114"/>
    </location>
</feature>
<dbReference type="EMBL" id="CAJVPV010051352">
    <property type="protein sequence ID" value="CAG8779200.1"/>
    <property type="molecule type" value="Genomic_DNA"/>
</dbReference>
<keyword evidence="2" id="KW-1185">Reference proteome</keyword>
<organism evidence="1 2">
    <name type="scientific">Acaulospora morrowiae</name>
    <dbReference type="NCBI Taxonomy" id="94023"/>
    <lineage>
        <taxon>Eukaryota</taxon>
        <taxon>Fungi</taxon>
        <taxon>Fungi incertae sedis</taxon>
        <taxon>Mucoromycota</taxon>
        <taxon>Glomeromycotina</taxon>
        <taxon>Glomeromycetes</taxon>
        <taxon>Diversisporales</taxon>
        <taxon>Acaulosporaceae</taxon>
        <taxon>Acaulospora</taxon>
    </lineage>
</organism>
<accession>A0A9N9NZX9</accession>